<evidence type="ECO:0000313" key="2">
    <source>
        <dbReference type="Proteomes" id="UP000477543"/>
    </source>
</evidence>
<gene>
    <name evidence="1" type="ORF">GT020_04850</name>
</gene>
<dbReference type="Pfam" id="PF19827">
    <property type="entry name" value="DUF6308"/>
    <property type="match status" value="1"/>
</dbReference>
<comment type="caution">
    <text evidence="1">The sequence shown here is derived from an EMBL/GenBank/DDBJ whole genome shotgun (WGS) entry which is preliminary data.</text>
</comment>
<organism evidence="1 2">
    <name type="scientific">Glutamicibacter soli</name>
    <dbReference type="NCBI Taxonomy" id="453836"/>
    <lineage>
        <taxon>Bacteria</taxon>
        <taxon>Bacillati</taxon>
        <taxon>Actinomycetota</taxon>
        <taxon>Actinomycetes</taxon>
        <taxon>Micrococcales</taxon>
        <taxon>Micrococcaceae</taxon>
        <taxon>Glutamicibacter</taxon>
    </lineage>
</organism>
<dbReference type="Proteomes" id="UP000477543">
    <property type="component" value="Unassembled WGS sequence"/>
</dbReference>
<dbReference type="AlphaFoldDB" id="A0A6L9G2G1"/>
<name>A0A6L9G2G1_9MICC</name>
<sequence length="199" mass="22515">MNGDPESETLPFVGRHFDELSIPDENPNEITASDIVAVSFLSVSIPPAAAWALLHSRKNKLTEILSEITPDLAIDDPNCDYGVFDENSSLQQLWTTLRRNASGDRWGMGPVLTSKLMARKRPHLVPIQDSIVLAELHATDRDFWRMWWQAMQLTDSGHRPVRHYARKLRDSVPAAHELSLLRVLDIVIWMNGKARRATA</sequence>
<proteinExistence type="predicted"/>
<evidence type="ECO:0000313" key="1">
    <source>
        <dbReference type="EMBL" id="NAZ15399.1"/>
    </source>
</evidence>
<dbReference type="EMBL" id="WYDN01000003">
    <property type="protein sequence ID" value="NAZ15399.1"/>
    <property type="molecule type" value="Genomic_DNA"/>
</dbReference>
<reference evidence="1 2" key="1">
    <citation type="submission" date="2020-01" db="EMBL/GenBank/DDBJ databases">
        <title>Glutamicibacter soli M275.</title>
        <authorList>
            <person name="Meng X."/>
        </authorList>
    </citation>
    <scope>NUCLEOTIDE SEQUENCE [LARGE SCALE GENOMIC DNA]</scope>
    <source>
        <strain evidence="1 2">M275</strain>
    </source>
</reference>
<protein>
    <submittedName>
        <fullName evidence="1">Uncharacterized protein</fullName>
    </submittedName>
</protein>
<accession>A0A6L9G2G1</accession>
<dbReference type="InterPro" id="IPR046275">
    <property type="entry name" value="DUF6308"/>
</dbReference>